<dbReference type="KEGG" id="csl:COCSUDRAFT_67216"/>
<dbReference type="GO" id="GO:0071011">
    <property type="term" value="C:precatalytic spliceosome"/>
    <property type="evidence" value="ECO:0007669"/>
    <property type="project" value="TreeGrafter"/>
</dbReference>
<dbReference type="CDD" id="cd12241">
    <property type="entry name" value="RRM_SF3B14"/>
    <property type="match status" value="1"/>
</dbReference>
<evidence type="ECO:0000256" key="3">
    <source>
        <dbReference type="ARBA" id="ARBA00022884"/>
    </source>
</evidence>
<evidence type="ECO:0000256" key="5">
    <source>
        <dbReference type="ARBA" id="ARBA00023242"/>
    </source>
</evidence>
<dbReference type="GO" id="GO:0005686">
    <property type="term" value="C:U2 snRNP"/>
    <property type="evidence" value="ECO:0007669"/>
    <property type="project" value="TreeGrafter"/>
</dbReference>
<evidence type="ECO:0000256" key="1">
    <source>
        <dbReference type="ARBA" id="ARBA00004123"/>
    </source>
</evidence>
<dbReference type="SUPFAM" id="SSF54928">
    <property type="entry name" value="RNA-binding domain, RBD"/>
    <property type="match status" value="1"/>
</dbReference>
<dbReference type="SMART" id="SM00360">
    <property type="entry name" value="RRM"/>
    <property type="match status" value="1"/>
</dbReference>
<dbReference type="GO" id="GO:0000398">
    <property type="term" value="P:mRNA splicing, via spliceosome"/>
    <property type="evidence" value="ECO:0007669"/>
    <property type="project" value="TreeGrafter"/>
</dbReference>
<evidence type="ECO:0000256" key="7">
    <source>
        <dbReference type="SAM" id="MobiDB-lite"/>
    </source>
</evidence>
<organism evidence="9 10">
    <name type="scientific">Coccomyxa subellipsoidea (strain C-169)</name>
    <name type="common">Green microalga</name>
    <dbReference type="NCBI Taxonomy" id="574566"/>
    <lineage>
        <taxon>Eukaryota</taxon>
        <taxon>Viridiplantae</taxon>
        <taxon>Chlorophyta</taxon>
        <taxon>core chlorophytes</taxon>
        <taxon>Trebouxiophyceae</taxon>
        <taxon>Trebouxiophyceae incertae sedis</taxon>
        <taxon>Coccomyxaceae</taxon>
        <taxon>Coccomyxa</taxon>
        <taxon>Coccomyxa subellipsoidea</taxon>
    </lineage>
</organism>
<dbReference type="OrthoDB" id="275748at2759"/>
<dbReference type="GeneID" id="17038731"/>
<evidence type="ECO:0000256" key="2">
    <source>
        <dbReference type="ARBA" id="ARBA00022664"/>
    </source>
</evidence>
<dbReference type="STRING" id="574566.I0YQT3"/>
<dbReference type="InterPro" id="IPR035979">
    <property type="entry name" value="RBD_domain_sf"/>
</dbReference>
<dbReference type="FunFam" id="3.30.70.330:FF:000253">
    <property type="entry name" value="splicing factor 3B subunit 6-like protein"/>
    <property type="match status" value="1"/>
</dbReference>
<evidence type="ECO:0000313" key="10">
    <source>
        <dbReference type="Proteomes" id="UP000007264"/>
    </source>
</evidence>
<dbReference type="InterPro" id="IPR012677">
    <property type="entry name" value="Nucleotide-bd_a/b_plait_sf"/>
</dbReference>
<dbReference type="PANTHER" id="PTHR45880:SF1">
    <property type="entry name" value="RNA-BINDING MOTIF PROTEIN, X-LINKED 2"/>
    <property type="match status" value="1"/>
</dbReference>
<dbReference type="eggNOG" id="KOG0114">
    <property type="taxonomic scope" value="Eukaryota"/>
</dbReference>
<evidence type="ECO:0000313" key="9">
    <source>
        <dbReference type="EMBL" id="EIE20752.1"/>
    </source>
</evidence>
<sequence length="129" mass="14947">MAARARNARLPPEVNRVLYVRNLPFNISSEEMYDIFGKFGGVRQIRLGTSKETRGTAYVVYEDIYDAKTAVDHLSGFNVANRYLIVLYYNTSKQSKKTSTKDKEEELRKMQEKYGVDGEQHARKKKEET</sequence>
<dbReference type="InterPro" id="IPR034150">
    <property type="entry name" value="SF3B6_RRM"/>
</dbReference>
<dbReference type="Proteomes" id="UP000007264">
    <property type="component" value="Unassembled WGS sequence"/>
</dbReference>
<keyword evidence="10" id="KW-1185">Reference proteome</keyword>
<keyword evidence="2" id="KW-0507">mRNA processing</keyword>
<dbReference type="GO" id="GO:0071013">
    <property type="term" value="C:catalytic step 2 spliceosome"/>
    <property type="evidence" value="ECO:0007669"/>
    <property type="project" value="TreeGrafter"/>
</dbReference>
<dbReference type="Pfam" id="PF00076">
    <property type="entry name" value="RRM_1"/>
    <property type="match status" value="1"/>
</dbReference>
<keyword evidence="4" id="KW-0508">mRNA splicing</keyword>
<comment type="subcellular location">
    <subcellularLocation>
        <location evidence="1">Nucleus</location>
    </subcellularLocation>
</comment>
<feature type="compositionally biased region" description="Basic and acidic residues" evidence="7">
    <location>
        <begin position="99"/>
        <end position="129"/>
    </location>
</feature>
<evidence type="ECO:0000256" key="4">
    <source>
        <dbReference type="ARBA" id="ARBA00023187"/>
    </source>
</evidence>
<protein>
    <submittedName>
        <fullName evidence="9">RNA-binding domain-containing protein</fullName>
    </submittedName>
</protein>
<dbReference type="Gene3D" id="3.30.70.330">
    <property type="match status" value="1"/>
</dbReference>
<name>I0YQT3_COCSC</name>
<reference evidence="9 10" key="1">
    <citation type="journal article" date="2012" name="Genome Biol.">
        <title>The genome of the polar eukaryotic microalga coccomyxa subellipsoidea reveals traits of cold adaptation.</title>
        <authorList>
            <person name="Blanc G."/>
            <person name="Agarkova I."/>
            <person name="Grimwood J."/>
            <person name="Kuo A."/>
            <person name="Brueggeman A."/>
            <person name="Dunigan D."/>
            <person name="Gurnon J."/>
            <person name="Ladunga I."/>
            <person name="Lindquist E."/>
            <person name="Lucas S."/>
            <person name="Pangilinan J."/>
            <person name="Proschold T."/>
            <person name="Salamov A."/>
            <person name="Schmutz J."/>
            <person name="Weeks D."/>
            <person name="Yamada T."/>
            <person name="Claverie J.M."/>
            <person name="Grigoriev I."/>
            <person name="Van Etten J."/>
            <person name="Lomsadze A."/>
            <person name="Borodovsky M."/>
        </authorList>
    </citation>
    <scope>NUCLEOTIDE SEQUENCE [LARGE SCALE GENOMIC DNA]</scope>
    <source>
        <strain evidence="9 10">C-169</strain>
    </source>
</reference>
<dbReference type="PANTHER" id="PTHR45880">
    <property type="entry name" value="RNA-BINDING MOTIF PROTEIN, X-LINKED 2"/>
    <property type="match status" value="1"/>
</dbReference>
<evidence type="ECO:0000256" key="6">
    <source>
        <dbReference type="PROSITE-ProRule" id="PRU00176"/>
    </source>
</evidence>
<dbReference type="SMR" id="I0YQT3"/>
<dbReference type="PROSITE" id="PS50102">
    <property type="entry name" value="RRM"/>
    <property type="match status" value="1"/>
</dbReference>
<dbReference type="GO" id="GO:0003723">
    <property type="term" value="F:RNA binding"/>
    <property type="evidence" value="ECO:0007669"/>
    <property type="project" value="UniProtKB-UniRule"/>
</dbReference>
<dbReference type="InterPro" id="IPR051847">
    <property type="entry name" value="RNA_proc/Spliceosome_comp"/>
</dbReference>
<dbReference type="InterPro" id="IPR000504">
    <property type="entry name" value="RRM_dom"/>
</dbReference>
<comment type="caution">
    <text evidence="9">The sequence shown here is derived from an EMBL/GenBank/DDBJ whole genome shotgun (WGS) entry which is preliminary data.</text>
</comment>
<feature type="region of interest" description="Disordered" evidence="7">
    <location>
        <begin position="93"/>
        <end position="129"/>
    </location>
</feature>
<accession>I0YQT3</accession>
<proteinExistence type="predicted"/>
<dbReference type="EMBL" id="AGSI01000014">
    <property type="protein sequence ID" value="EIE20752.1"/>
    <property type="molecule type" value="Genomic_DNA"/>
</dbReference>
<evidence type="ECO:0000259" key="8">
    <source>
        <dbReference type="PROSITE" id="PS50102"/>
    </source>
</evidence>
<keyword evidence="3 6" id="KW-0694">RNA-binding</keyword>
<gene>
    <name evidence="9" type="ORF">COCSUDRAFT_67216</name>
</gene>
<dbReference type="AlphaFoldDB" id="I0YQT3"/>
<feature type="domain" description="RRM" evidence="8">
    <location>
        <begin position="16"/>
        <end position="91"/>
    </location>
</feature>
<keyword evidence="5" id="KW-0539">Nucleus</keyword>
<dbReference type="RefSeq" id="XP_005645296.1">
    <property type="nucleotide sequence ID" value="XM_005645239.1"/>
</dbReference>